<evidence type="ECO:0000256" key="6">
    <source>
        <dbReference type="ARBA" id="ARBA00023175"/>
    </source>
</evidence>
<organism evidence="11">
    <name type="scientific">Hirondellea gigas</name>
    <dbReference type="NCBI Taxonomy" id="1518452"/>
    <lineage>
        <taxon>Eukaryota</taxon>
        <taxon>Metazoa</taxon>
        <taxon>Ecdysozoa</taxon>
        <taxon>Arthropoda</taxon>
        <taxon>Crustacea</taxon>
        <taxon>Multicrustacea</taxon>
        <taxon>Malacostraca</taxon>
        <taxon>Eumalacostraca</taxon>
        <taxon>Peracarida</taxon>
        <taxon>Amphipoda</taxon>
        <taxon>Amphilochidea</taxon>
        <taxon>Lysianassida</taxon>
        <taxon>Lysianassidira</taxon>
        <taxon>Lysianassoidea</taxon>
        <taxon>Lysianassidae</taxon>
        <taxon>Hirondellea</taxon>
    </lineage>
</organism>
<keyword evidence="3 8" id="KW-0067">ATP-binding</keyword>
<dbReference type="Gene3D" id="1.20.120.720">
    <property type="entry name" value="Myosin VI head, motor domain, U50 subdomain"/>
    <property type="match status" value="1"/>
</dbReference>
<dbReference type="GO" id="GO:0005524">
    <property type="term" value="F:ATP binding"/>
    <property type="evidence" value="ECO:0007669"/>
    <property type="project" value="UniProtKB-UniRule"/>
</dbReference>
<dbReference type="GO" id="GO:0005737">
    <property type="term" value="C:cytoplasm"/>
    <property type="evidence" value="ECO:0007669"/>
    <property type="project" value="UniProtKB-ARBA"/>
</dbReference>
<feature type="region of interest" description="Actin-binding" evidence="8">
    <location>
        <begin position="570"/>
        <end position="592"/>
    </location>
</feature>
<dbReference type="InterPro" id="IPR036072">
    <property type="entry name" value="MYSc_Myo1"/>
</dbReference>
<dbReference type="GO" id="GO:0007368">
    <property type="term" value="P:determination of left/right symmetry"/>
    <property type="evidence" value="ECO:0007669"/>
    <property type="project" value="UniProtKB-ARBA"/>
</dbReference>
<proteinExistence type="evidence at transcript level"/>
<dbReference type="GO" id="GO:0006897">
    <property type="term" value="P:endocytosis"/>
    <property type="evidence" value="ECO:0007669"/>
    <property type="project" value="TreeGrafter"/>
</dbReference>
<dbReference type="SMART" id="SM00015">
    <property type="entry name" value="IQ"/>
    <property type="match status" value="3"/>
</dbReference>
<evidence type="ECO:0000313" key="11">
    <source>
        <dbReference type="EMBL" id="LAC22448.1"/>
    </source>
</evidence>
<protein>
    <submittedName>
        <fullName evidence="11">Myosin-IB-like</fullName>
    </submittedName>
</protein>
<dbReference type="GO" id="GO:0007015">
    <property type="term" value="P:actin filament organization"/>
    <property type="evidence" value="ECO:0007669"/>
    <property type="project" value="TreeGrafter"/>
</dbReference>
<dbReference type="GO" id="GO:0016459">
    <property type="term" value="C:myosin complex"/>
    <property type="evidence" value="ECO:0007669"/>
    <property type="project" value="UniProtKB-KW"/>
</dbReference>
<keyword evidence="4" id="KW-0446">Lipid-binding</keyword>
<dbReference type="InterPro" id="IPR000048">
    <property type="entry name" value="IQ_motif_EF-hand-BS"/>
</dbReference>
<evidence type="ECO:0000259" key="10">
    <source>
        <dbReference type="PROSITE" id="PS51757"/>
    </source>
</evidence>
<comment type="similarity">
    <text evidence="1 8">Belongs to the TRAFAC class myosin-kinesin ATPase superfamily. Myosin family.</text>
</comment>
<dbReference type="Pfam" id="PF06017">
    <property type="entry name" value="Myosin_TH1"/>
    <property type="match status" value="1"/>
</dbReference>
<dbReference type="GO" id="GO:0005902">
    <property type="term" value="C:microvillus"/>
    <property type="evidence" value="ECO:0007669"/>
    <property type="project" value="TreeGrafter"/>
</dbReference>
<evidence type="ECO:0000256" key="8">
    <source>
        <dbReference type="PROSITE-ProRule" id="PRU00782"/>
    </source>
</evidence>
<dbReference type="GO" id="GO:0005546">
    <property type="term" value="F:phosphatidylinositol-4,5-bisphosphate binding"/>
    <property type="evidence" value="ECO:0007669"/>
    <property type="project" value="UniProtKB-ARBA"/>
</dbReference>
<keyword evidence="2 8" id="KW-0547">Nucleotide-binding</keyword>
<dbReference type="PANTHER" id="PTHR13140">
    <property type="entry name" value="MYOSIN"/>
    <property type="match status" value="1"/>
</dbReference>
<dbReference type="PANTHER" id="PTHR13140:SF679">
    <property type="entry name" value="UNCONVENTIONAL MYOSIN IC"/>
    <property type="match status" value="1"/>
</dbReference>
<dbReference type="Gene3D" id="1.20.58.530">
    <property type="match status" value="1"/>
</dbReference>
<keyword evidence="7 8" id="KW-0009">Actin-binding</keyword>
<dbReference type="AlphaFoldDB" id="A0A6A7FVB3"/>
<keyword evidence="6 8" id="KW-0505">Motor protein</keyword>
<reference evidence="11" key="1">
    <citation type="submission" date="2017-11" db="EMBL/GenBank/DDBJ databases">
        <title>The sensing device of the deep-sea amphipod.</title>
        <authorList>
            <person name="Kobayashi H."/>
            <person name="Nagahama T."/>
            <person name="Arai W."/>
            <person name="Sasagawa Y."/>
            <person name="Umeda M."/>
            <person name="Hayashi T."/>
            <person name="Nikaido I."/>
            <person name="Watanabe H."/>
            <person name="Oguri K."/>
            <person name="Kitazato H."/>
            <person name="Fujioka K."/>
            <person name="Kido Y."/>
            <person name="Takami H."/>
        </authorList>
    </citation>
    <scope>NUCLEOTIDE SEQUENCE</scope>
    <source>
        <tissue evidence="11">Whole body</tissue>
    </source>
</reference>
<dbReference type="GO" id="GO:0005886">
    <property type="term" value="C:plasma membrane"/>
    <property type="evidence" value="ECO:0007669"/>
    <property type="project" value="TreeGrafter"/>
</dbReference>
<dbReference type="GO" id="GO:0030048">
    <property type="term" value="P:actin filament-based movement"/>
    <property type="evidence" value="ECO:0007669"/>
    <property type="project" value="TreeGrafter"/>
</dbReference>
<dbReference type="CDD" id="cd01378">
    <property type="entry name" value="MYSc_Myo1"/>
    <property type="match status" value="1"/>
</dbReference>
<dbReference type="Gene3D" id="1.10.10.820">
    <property type="match status" value="1"/>
</dbReference>
<dbReference type="SUPFAM" id="SSF52540">
    <property type="entry name" value="P-loop containing nucleoside triphosphate hydrolases"/>
    <property type="match status" value="1"/>
</dbReference>
<feature type="domain" description="TH1" evidence="10">
    <location>
        <begin position="847"/>
        <end position="1034"/>
    </location>
</feature>
<dbReference type="InterPro" id="IPR036961">
    <property type="entry name" value="Kinesin_motor_dom_sf"/>
</dbReference>
<evidence type="ECO:0000256" key="4">
    <source>
        <dbReference type="ARBA" id="ARBA00023121"/>
    </source>
</evidence>
<dbReference type="GO" id="GO:0009888">
    <property type="term" value="P:tissue development"/>
    <property type="evidence" value="ECO:0007669"/>
    <property type="project" value="UniProtKB-ARBA"/>
</dbReference>
<dbReference type="PROSITE" id="PS51757">
    <property type="entry name" value="TH1"/>
    <property type="match status" value="1"/>
</dbReference>
<dbReference type="InterPro" id="IPR027417">
    <property type="entry name" value="P-loop_NTPase"/>
</dbReference>
<feature type="binding site" evidence="8">
    <location>
        <begin position="105"/>
        <end position="112"/>
    </location>
    <ligand>
        <name>ATP</name>
        <dbReference type="ChEBI" id="CHEBI:30616"/>
    </ligand>
</feature>
<evidence type="ECO:0000256" key="7">
    <source>
        <dbReference type="ARBA" id="ARBA00023203"/>
    </source>
</evidence>
<dbReference type="GO" id="GO:0051015">
    <property type="term" value="F:actin filament binding"/>
    <property type="evidence" value="ECO:0007669"/>
    <property type="project" value="TreeGrafter"/>
</dbReference>
<keyword evidence="5 8" id="KW-0518">Myosin</keyword>
<dbReference type="SMART" id="SM00242">
    <property type="entry name" value="MYSc"/>
    <property type="match status" value="1"/>
</dbReference>
<accession>A0A6A7FVB3</accession>
<evidence type="ECO:0000256" key="2">
    <source>
        <dbReference type="ARBA" id="ARBA00022741"/>
    </source>
</evidence>
<dbReference type="Gene3D" id="1.20.5.4820">
    <property type="match status" value="1"/>
</dbReference>
<feature type="domain" description="Myosin motor" evidence="9">
    <location>
        <begin position="12"/>
        <end position="693"/>
    </location>
</feature>
<dbReference type="PRINTS" id="PR00193">
    <property type="entry name" value="MYOSINHEAVY"/>
</dbReference>
<evidence type="ECO:0000256" key="1">
    <source>
        <dbReference type="ARBA" id="ARBA00008314"/>
    </source>
</evidence>
<evidence type="ECO:0000256" key="5">
    <source>
        <dbReference type="ARBA" id="ARBA00023123"/>
    </source>
</evidence>
<dbReference type="InterPro" id="IPR001609">
    <property type="entry name" value="Myosin_head_motor_dom-like"/>
</dbReference>
<dbReference type="FunFam" id="1.20.58.530:FF:000004">
    <property type="entry name" value="Unconventional myosin ID"/>
    <property type="match status" value="1"/>
</dbReference>
<dbReference type="EMBL" id="IACT01003199">
    <property type="protein sequence ID" value="LAC22448.1"/>
    <property type="molecule type" value="mRNA"/>
</dbReference>
<dbReference type="GO" id="GO:0000146">
    <property type="term" value="F:microfilament motor activity"/>
    <property type="evidence" value="ECO:0007669"/>
    <property type="project" value="TreeGrafter"/>
</dbReference>
<dbReference type="Gene3D" id="3.40.850.10">
    <property type="entry name" value="Kinesin motor domain"/>
    <property type="match status" value="1"/>
</dbReference>
<name>A0A6A7FVB3_9CRUS</name>
<dbReference type="InterPro" id="IPR010926">
    <property type="entry name" value="Myosin_TH1"/>
</dbReference>
<dbReference type="FunFam" id="1.10.10.820:FF:000001">
    <property type="entry name" value="Myosin heavy chain"/>
    <property type="match status" value="1"/>
</dbReference>
<evidence type="ECO:0000256" key="3">
    <source>
        <dbReference type="ARBA" id="ARBA00022840"/>
    </source>
</evidence>
<sequence>MESVLEDRDRVGVADAILLEDFKNVEAFCDNLHKRYMRNIIYTYIGQVLVTVNPYKDLGLYTDAAMETYRRANFYQVPPSVFAIAETAFRSMIAENEDQCILISGESGAGKTEASKQILRYVAAATLHQHEIDHVRDRLLKSNPVLEAFGNAKTNRNDNSSRFGKYMDIECNFKGDPLGGHILNYLLEKSRVVHQENGERNFHVFYQLLAGSSEEVLAKLHLTRDPADYHYLRQGNSSRLTSVDDKSEFEKVVTALKVIEFGDDEITSINNIVAAILHMGNIIFTANDEGNAIINSSPEIKHTSELLSCSESTLTAALTHRTIEARDDIVCSPLSVEQAQHCRDALAKSTYERLFNWLVERLNASLRSTDKAKKTLFGILDIYGFEIFERNGYEQFCINYCNEKLQQVFIELTLRSEQEEYRREGIVWEQVPYFDNKIICDLVEEKHKGIISVMDEECLRPGDATDLTLLAKLNAQLGKHDHFSSYETVDINDKQKKTFGNEEFRLRHYAGEVSYNIRGFLDKNNDLLYRDLKQTMTESGNPILAKVFPKKELVAKKRPVTAATQFKLSLSKLMDILMSKQPSYIRCIKPNEHKRALDFNRELVTHQVKYLGLMENLRVRRAGFAYRRNYEIFLERYKSLCPKTWPNFKGPAKDGVQHLVESLKFSADEYRMGNTKIFIRLPKTLFRTEDAYQVRKGELATFLQARVKCFIYRRKFLAMKAAVTLIAAHWRTIAAKKILQKRRWAAIVIRAFVKGFITRNEAVNETNARFQKLVKSEWLLRLSKSLPRNVLDNFWPEAPVSCQGTSAIIKTMHHQCLAGRYVRTLPKDRKKMFEEKILAEQLFKDRKVSYRATLPKPFKATRLSTVEENLLKTAFENVLKHPGEKTKYSVPCTKYDRHGYAPRERLLIVTTGALYLLESNKDSTKLKLKHRFPLKDIHRLTVSPNNDTFVLIQTPHENYEKDKGDLILRLPNVIEAITKIVTLSDNPDVVNVADSNSIEHYMKNGKAGTIRFDTGTVSSFDKTKDGTFVVVAAQ</sequence>
<dbReference type="PROSITE" id="PS51456">
    <property type="entry name" value="MYOSIN_MOTOR"/>
    <property type="match status" value="1"/>
</dbReference>
<evidence type="ECO:0000259" key="9">
    <source>
        <dbReference type="PROSITE" id="PS51456"/>
    </source>
</evidence>
<dbReference type="Pfam" id="PF00063">
    <property type="entry name" value="Myosin_head"/>
    <property type="match status" value="1"/>
</dbReference>